<name>S5T6Y3_9GAMM</name>
<dbReference type="KEGG" id="cza:CYCME_1217"/>
<dbReference type="PANTHER" id="PTHR33841:SF5">
    <property type="entry name" value="DNA METHYLASE (MODIFICATION METHYLASE) (METHYLTRANSFERASE)-RELATED"/>
    <property type="match status" value="1"/>
</dbReference>
<dbReference type="PATRIC" id="fig|1198232.3.peg.1217"/>
<evidence type="ECO:0000256" key="3">
    <source>
        <dbReference type="ARBA" id="ARBA00022679"/>
    </source>
</evidence>
<keyword evidence="5" id="KW-0680">Restriction system</keyword>
<gene>
    <name evidence="7" type="ORF">CYCME_1217</name>
</gene>
<dbReference type="PRINTS" id="PR00507">
    <property type="entry name" value="N12N6MTFRASE"/>
</dbReference>
<dbReference type="InterPro" id="IPR050953">
    <property type="entry name" value="N4_N6_ade-DNA_methylase"/>
</dbReference>
<keyword evidence="8" id="KW-1185">Reference proteome</keyword>
<evidence type="ECO:0000313" key="7">
    <source>
        <dbReference type="EMBL" id="AGS39546.1"/>
    </source>
</evidence>
<keyword evidence="3" id="KW-0808">Transferase</keyword>
<dbReference type="Proteomes" id="UP000015380">
    <property type="component" value="Chromosome"/>
</dbReference>
<dbReference type="GO" id="GO:0009007">
    <property type="term" value="F:site-specific DNA-methyltransferase (adenine-specific) activity"/>
    <property type="evidence" value="ECO:0007669"/>
    <property type="project" value="UniProtKB-EC"/>
</dbReference>
<evidence type="ECO:0000256" key="1">
    <source>
        <dbReference type="ARBA" id="ARBA00011900"/>
    </source>
</evidence>
<dbReference type="EC" id="2.1.1.72" evidence="1"/>
<dbReference type="Gene3D" id="3.40.50.150">
    <property type="entry name" value="Vaccinia Virus protein VP39"/>
    <property type="match status" value="1"/>
</dbReference>
<dbReference type="InterPro" id="IPR029063">
    <property type="entry name" value="SAM-dependent_MTases_sf"/>
</dbReference>
<keyword evidence="2 7" id="KW-0489">Methyltransferase</keyword>
<reference evidence="8" key="2">
    <citation type="journal article" date="2016" name="Environ. Microbiol. Rep.">
        <title>Analysis of defence systems and a conjugative IncP-1 plasmid in the marine polyaromatic hydrocarbons-degrading bacterium Cycloclasticus sp. 78-ME.</title>
        <authorList>
            <person name="Yakimov M.M."/>
            <person name="Crisafi F."/>
            <person name="Messina E."/>
            <person name="Smedile F."/>
            <person name="Lopatina A."/>
            <person name="Denaro R."/>
            <person name="Pieper D.H."/>
            <person name="Golyshin P.N."/>
            <person name="Giuliano L."/>
        </authorList>
    </citation>
    <scope>NUCLEOTIDE SEQUENCE [LARGE SCALE GENOMIC DNA]</scope>
    <source>
        <strain evidence="8">78-ME</strain>
    </source>
</reference>
<dbReference type="CDD" id="cd02440">
    <property type="entry name" value="AdoMet_MTases"/>
    <property type="match status" value="1"/>
</dbReference>
<reference evidence="7 8" key="1">
    <citation type="submission" date="2013-05" db="EMBL/GenBank/DDBJ databases">
        <title>Between feast and famine: a lifestyle of most important marine PAH-degrading bacterium Cycloclasticus sp. 7ME.</title>
        <authorList>
            <person name="Yakimov M.M."/>
            <person name="Messina E."/>
            <person name="Genovese M."/>
            <person name="Denaro R."/>
            <person name="Crisafi F."/>
            <person name="Russo D."/>
            <person name="Cappello S."/>
            <person name="Santisi S."/>
            <person name="Smedile F."/>
            <person name="Golyshina O.V."/>
            <person name="Tran H."/>
            <person name="Pieper D.H."/>
            <person name="Golyshin P.N."/>
            <person name="Giuliano L."/>
        </authorList>
    </citation>
    <scope>NUCLEOTIDE SEQUENCE [LARGE SCALE GENOMIC DNA]</scope>
    <source>
        <strain evidence="7 8">78-ME</strain>
    </source>
</reference>
<evidence type="ECO:0000256" key="2">
    <source>
        <dbReference type="ARBA" id="ARBA00022603"/>
    </source>
</evidence>
<dbReference type="RefSeq" id="WP_020932422.1">
    <property type="nucleotide sequence ID" value="NC_021917.1"/>
</dbReference>
<dbReference type="GO" id="GO:0032259">
    <property type="term" value="P:methylation"/>
    <property type="evidence" value="ECO:0007669"/>
    <property type="project" value="UniProtKB-KW"/>
</dbReference>
<dbReference type="REBASE" id="67993">
    <property type="entry name" value="M.Cza7MEORF1217P"/>
</dbReference>
<evidence type="ECO:0000256" key="6">
    <source>
        <dbReference type="ARBA" id="ARBA00047942"/>
    </source>
</evidence>
<dbReference type="InterPro" id="IPR002052">
    <property type="entry name" value="DNA_methylase_N6_adenine_CS"/>
</dbReference>
<proteinExistence type="predicted"/>
<evidence type="ECO:0000256" key="4">
    <source>
        <dbReference type="ARBA" id="ARBA00022691"/>
    </source>
</evidence>
<evidence type="ECO:0000256" key="5">
    <source>
        <dbReference type="ARBA" id="ARBA00022747"/>
    </source>
</evidence>
<organism evidence="7 8">
    <name type="scientific">Cycloclasticus zancles 78-ME</name>
    <dbReference type="NCBI Taxonomy" id="1198232"/>
    <lineage>
        <taxon>Bacteria</taxon>
        <taxon>Pseudomonadati</taxon>
        <taxon>Pseudomonadota</taxon>
        <taxon>Gammaproteobacteria</taxon>
        <taxon>Thiotrichales</taxon>
        <taxon>Piscirickettsiaceae</taxon>
        <taxon>Cycloclasticus</taxon>
    </lineage>
</organism>
<sequence>MAGKKSIDKWQFGDFQTPCLLAHKVIEVLKRNHGIVPDHVVEPTCGKGAFVLASAEGFKGAKIHGYEINPEYVDIANDEIQAKKLKASVEVKEADFFDVNWEKEISNMQGNLLIIGNPPWVTSSELGLLNSTNLPDKTNFQNRKGIEAITGSGNFDISEWMLLKHVSWFANRNGAIAFLCKTSVARKVMRQVRQSPKHRFFGHIYPIDAKAFFGASVEACLFVLTTEIGNADCEVYESLESTSPSHVIGERDGLIVSDVEMYEKWRNLRGQDPVYIWRSGVKHDCSNVMELEKFEDGYVNGFGEKLDIEDTYIYPLLKSSDVGNSRVKSCRKFVIVTQKNVGEDTSEIKEFAPKTWDYLIRHGEYLDNRKSSIYKGKPRFSIFGIGQYSFSDWKIAVSGLYKRLEFNVVAPMNGKPVLFDDTVNFISMNSEEEARFVYELITSQPATDFLSSMIFWDEKRPITTKVLRELSIKEVAQEVGQVDRYLEFIGSNQTSELGQLSLGIAEKVAVYGDKKSS</sequence>
<dbReference type="EMBL" id="CP005996">
    <property type="protein sequence ID" value="AGS39546.1"/>
    <property type="molecule type" value="Genomic_DNA"/>
</dbReference>
<dbReference type="AlphaFoldDB" id="S5T6Y3"/>
<dbReference type="PANTHER" id="PTHR33841">
    <property type="entry name" value="DNA METHYLTRANSFERASE YEEA-RELATED"/>
    <property type="match status" value="1"/>
</dbReference>
<dbReference type="SUPFAM" id="SSF53335">
    <property type="entry name" value="S-adenosyl-L-methionine-dependent methyltransferases"/>
    <property type="match status" value="1"/>
</dbReference>
<dbReference type="HOGENOM" id="CLU_044835_0_0_6"/>
<accession>S5T6Y3</accession>
<dbReference type="GO" id="GO:0003676">
    <property type="term" value="F:nucleic acid binding"/>
    <property type="evidence" value="ECO:0007669"/>
    <property type="project" value="InterPro"/>
</dbReference>
<dbReference type="GO" id="GO:0009307">
    <property type="term" value="P:DNA restriction-modification system"/>
    <property type="evidence" value="ECO:0007669"/>
    <property type="project" value="UniProtKB-KW"/>
</dbReference>
<comment type="catalytic activity">
    <reaction evidence="6">
        <text>a 2'-deoxyadenosine in DNA + S-adenosyl-L-methionine = an N(6)-methyl-2'-deoxyadenosine in DNA + S-adenosyl-L-homocysteine + H(+)</text>
        <dbReference type="Rhea" id="RHEA:15197"/>
        <dbReference type="Rhea" id="RHEA-COMP:12418"/>
        <dbReference type="Rhea" id="RHEA-COMP:12419"/>
        <dbReference type="ChEBI" id="CHEBI:15378"/>
        <dbReference type="ChEBI" id="CHEBI:57856"/>
        <dbReference type="ChEBI" id="CHEBI:59789"/>
        <dbReference type="ChEBI" id="CHEBI:90615"/>
        <dbReference type="ChEBI" id="CHEBI:90616"/>
        <dbReference type="EC" id="2.1.1.72"/>
    </reaction>
</comment>
<dbReference type="eggNOG" id="COG2890">
    <property type="taxonomic scope" value="Bacteria"/>
</dbReference>
<keyword evidence="4" id="KW-0949">S-adenosyl-L-methionine</keyword>
<dbReference type="PROSITE" id="PS00092">
    <property type="entry name" value="N6_MTASE"/>
    <property type="match status" value="1"/>
</dbReference>
<evidence type="ECO:0000313" key="8">
    <source>
        <dbReference type="Proteomes" id="UP000015380"/>
    </source>
</evidence>
<protein>
    <recommendedName>
        <fullName evidence="1">site-specific DNA-methyltransferase (adenine-specific)</fullName>
        <ecNumber evidence="1">2.1.1.72</ecNumber>
    </recommendedName>
</protein>